<evidence type="ECO:0000313" key="2">
    <source>
        <dbReference type="EMBL" id="MBB6557997.1"/>
    </source>
</evidence>
<comment type="caution">
    <text evidence="2">The sequence shown here is derived from an EMBL/GenBank/DDBJ whole genome shotgun (WGS) entry which is preliminary data.</text>
</comment>
<feature type="region of interest" description="Disordered" evidence="1">
    <location>
        <begin position="44"/>
        <end position="75"/>
    </location>
</feature>
<dbReference type="AlphaFoldDB" id="A0A7X0P9W9"/>
<dbReference type="RefSeq" id="WP_184855399.1">
    <property type="nucleotide sequence ID" value="NZ_JACHLK010000001.1"/>
</dbReference>
<keyword evidence="3" id="KW-1185">Reference proteome</keyword>
<evidence type="ECO:0000256" key="1">
    <source>
        <dbReference type="SAM" id="MobiDB-lite"/>
    </source>
</evidence>
<dbReference type="Proteomes" id="UP000575083">
    <property type="component" value="Unassembled WGS sequence"/>
</dbReference>
<accession>A0A7X0P9W9</accession>
<sequence>MRNPWRPTLLVLTVLVAAGAAWWTADQWLPHARPWLDKTWSKLSRPGADSLPPEKKNAQGVATGARGAASAPAPQLRKCIQDGRTVYTDAACPPGSQEQKVEGSVTSFPRTP</sequence>
<evidence type="ECO:0008006" key="4">
    <source>
        <dbReference type="Google" id="ProtNLM"/>
    </source>
</evidence>
<protein>
    <recommendedName>
        <fullName evidence="4">DUF4124 domain-containing protein</fullName>
    </recommendedName>
</protein>
<dbReference type="EMBL" id="JACHLK010000001">
    <property type="protein sequence ID" value="MBB6557997.1"/>
    <property type="molecule type" value="Genomic_DNA"/>
</dbReference>
<feature type="region of interest" description="Disordered" evidence="1">
    <location>
        <begin position="90"/>
        <end position="112"/>
    </location>
</feature>
<proteinExistence type="predicted"/>
<gene>
    <name evidence="2" type="ORF">HNP48_000661</name>
</gene>
<evidence type="ECO:0000313" key="3">
    <source>
        <dbReference type="Proteomes" id="UP000575083"/>
    </source>
</evidence>
<reference evidence="2 3" key="1">
    <citation type="submission" date="2020-08" db="EMBL/GenBank/DDBJ databases">
        <title>Functional genomics of gut bacteria from endangered species of beetles.</title>
        <authorList>
            <person name="Carlos-Shanley C."/>
        </authorList>
    </citation>
    <scope>NUCLEOTIDE SEQUENCE [LARGE SCALE GENOMIC DNA]</scope>
    <source>
        <strain evidence="2 3">S00198</strain>
    </source>
</reference>
<organism evidence="2 3">
    <name type="scientific">Acidovorax soli</name>
    <dbReference type="NCBI Taxonomy" id="592050"/>
    <lineage>
        <taxon>Bacteria</taxon>
        <taxon>Pseudomonadati</taxon>
        <taxon>Pseudomonadota</taxon>
        <taxon>Betaproteobacteria</taxon>
        <taxon>Burkholderiales</taxon>
        <taxon>Comamonadaceae</taxon>
        <taxon>Acidovorax</taxon>
    </lineage>
</organism>
<feature type="compositionally biased region" description="Low complexity" evidence="1">
    <location>
        <begin position="60"/>
        <end position="73"/>
    </location>
</feature>
<name>A0A7X0P9W9_9BURK</name>